<reference evidence="2" key="4">
    <citation type="submission" date="2019-03" db="UniProtKB">
        <authorList>
            <consortium name="EnsemblPlants"/>
        </authorList>
    </citation>
    <scope>IDENTIFICATION</scope>
</reference>
<dbReference type="EnsemblPlants" id="AET2Gv21201500.9">
    <property type="protein sequence ID" value="AET2Gv21201500.9"/>
    <property type="gene ID" value="AET2Gv21201500"/>
</dbReference>
<dbReference type="AlphaFoldDB" id="A0A453DDZ2"/>
<evidence type="ECO:0000256" key="1">
    <source>
        <dbReference type="SAM" id="MobiDB-lite"/>
    </source>
</evidence>
<reference evidence="2" key="5">
    <citation type="journal article" date="2021" name="G3 (Bethesda)">
        <title>Aegilops tauschii genome assembly Aet v5.0 features greater sequence contiguity and improved annotation.</title>
        <authorList>
            <person name="Wang L."/>
            <person name="Zhu T."/>
            <person name="Rodriguez J.C."/>
            <person name="Deal K.R."/>
            <person name="Dubcovsky J."/>
            <person name="McGuire P.E."/>
            <person name="Lux T."/>
            <person name="Spannagl M."/>
            <person name="Mayer K.F.X."/>
            <person name="Baldrich P."/>
            <person name="Meyers B.C."/>
            <person name="Huo N."/>
            <person name="Gu Y.Q."/>
            <person name="Zhou H."/>
            <person name="Devos K.M."/>
            <person name="Bennetzen J.L."/>
            <person name="Unver T."/>
            <person name="Budak H."/>
            <person name="Gulick P.J."/>
            <person name="Galiba G."/>
            <person name="Kalapos B."/>
            <person name="Nelson D.R."/>
            <person name="Li P."/>
            <person name="You F.M."/>
            <person name="Luo M.C."/>
            <person name="Dvorak J."/>
        </authorList>
    </citation>
    <scope>NUCLEOTIDE SEQUENCE [LARGE SCALE GENOMIC DNA]</scope>
    <source>
        <strain evidence="2">cv. AL8/78</strain>
    </source>
</reference>
<reference evidence="3" key="2">
    <citation type="journal article" date="2017" name="Nat. Plants">
        <title>The Aegilops tauschii genome reveals multiple impacts of transposons.</title>
        <authorList>
            <person name="Zhao G."/>
            <person name="Zou C."/>
            <person name="Li K."/>
            <person name="Wang K."/>
            <person name="Li T."/>
            <person name="Gao L."/>
            <person name="Zhang X."/>
            <person name="Wang H."/>
            <person name="Yang Z."/>
            <person name="Liu X."/>
            <person name="Jiang W."/>
            <person name="Mao L."/>
            <person name="Kong X."/>
            <person name="Jiao Y."/>
            <person name="Jia J."/>
        </authorList>
    </citation>
    <scope>NUCLEOTIDE SEQUENCE [LARGE SCALE GENOMIC DNA]</scope>
    <source>
        <strain evidence="3">cv. AL8/78</strain>
    </source>
</reference>
<reference evidence="2" key="3">
    <citation type="journal article" date="2017" name="Nature">
        <title>Genome sequence of the progenitor of the wheat D genome Aegilops tauschii.</title>
        <authorList>
            <person name="Luo M.C."/>
            <person name="Gu Y.Q."/>
            <person name="Puiu D."/>
            <person name="Wang H."/>
            <person name="Twardziok S.O."/>
            <person name="Deal K.R."/>
            <person name="Huo N."/>
            <person name="Zhu T."/>
            <person name="Wang L."/>
            <person name="Wang Y."/>
            <person name="McGuire P.E."/>
            <person name="Liu S."/>
            <person name="Long H."/>
            <person name="Ramasamy R.K."/>
            <person name="Rodriguez J.C."/>
            <person name="Van S.L."/>
            <person name="Yuan L."/>
            <person name="Wang Z."/>
            <person name="Xia Z."/>
            <person name="Xiao L."/>
            <person name="Anderson O.D."/>
            <person name="Ouyang S."/>
            <person name="Liang Y."/>
            <person name="Zimin A.V."/>
            <person name="Pertea G."/>
            <person name="Qi P."/>
            <person name="Bennetzen J.L."/>
            <person name="Dai X."/>
            <person name="Dawson M.W."/>
            <person name="Muller H.G."/>
            <person name="Kugler K."/>
            <person name="Rivarola-Duarte L."/>
            <person name="Spannagl M."/>
            <person name="Mayer K.F.X."/>
            <person name="Lu F.H."/>
            <person name="Bevan M.W."/>
            <person name="Leroy P."/>
            <person name="Li P."/>
            <person name="You F.M."/>
            <person name="Sun Q."/>
            <person name="Liu Z."/>
            <person name="Lyons E."/>
            <person name="Wicker T."/>
            <person name="Salzberg S.L."/>
            <person name="Devos K.M."/>
            <person name="Dvorak J."/>
        </authorList>
    </citation>
    <scope>NUCLEOTIDE SEQUENCE [LARGE SCALE GENOMIC DNA]</scope>
    <source>
        <strain evidence="2">cv. AL8/78</strain>
    </source>
</reference>
<keyword evidence="3" id="KW-1185">Reference proteome</keyword>
<dbReference type="Proteomes" id="UP000015105">
    <property type="component" value="Chromosome 2D"/>
</dbReference>
<accession>A0A453DDZ2</accession>
<dbReference type="Gramene" id="AET2Gv21201500.9">
    <property type="protein sequence ID" value="AET2Gv21201500.9"/>
    <property type="gene ID" value="AET2Gv21201500"/>
</dbReference>
<name>A0A453DDZ2_AEGTS</name>
<feature type="region of interest" description="Disordered" evidence="1">
    <location>
        <begin position="1"/>
        <end position="25"/>
    </location>
</feature>
<evidence type="ECO:0000313" key="2">
    <source>
        <dbReference type="EnsemblPlants" id="AET2Gv21201500.9"/>
    </source>
</evidence>
<proteinExistence type="predicted"/>
<organism evidence="2 3">
    <name type="scientific">Aegilops tauschii subsp. strangulata</name>
    <name type="common">Goatgrass</name>
    <dbReference type="NCBI Taxonomy" id="200361"/>
    <lineage>
        <taxon>Eukaryota</taxon>
        <taxon>Viridiplantae</taxon>
        <taxon>Streptophyta</taxon>
        <taxon>Embryophyta</taxon>
        <taxon>Tracheophyta</taxon>
        <taxon>Spermatophyta</taxon>
        <taxon>Magnoliopsida</taxon>
        <taxon>Liliopsida</taxon>
        <taxon>Poales</taxon>
        <taxon>Poaceae</taxon>
        <taxon>BOP clade</taxon>
        <taxon>Pooideae</taxon>
        <taxon>Triticodae</taxon>
        <taxon>Triticeae</taxon>
        <taxon>Triticinae</taxon>
        <taxon>Aegilops</taxon>
    </lineage>
</organism>
<evidence type="ECO:0000313" key="3">
    <source>
        <dbReference type="Proteomes" id="UP000015105"/>
    </source>
</evidence>
<reference evidence="3" key="1">
    <citation type="journal article" date="2014" name="Science">
        <title>Ancient hybridizations among the ancestral genomes of bread wheat.</title>
        <authorList>
            <consortium name="International Wheat Genome Sequencing Consortium,"/>
            <person name="Marcussen T."/>
            <person name="Sandve S.R."/>
            <person name="Heier L."/>
            <person name="Spannagl M."/>
            <person name="Pfeifer M."/>
            <person name="Jakobsen K.S."/>
            <person name="Wulff B.B."/>
            <person name="Steuernagel B."/>
            <person name="Mayer K.F."/>
            <person name="Olsen O.A."/>
        </authorList>
    </citation>
    <scope>NUCLEOTIDE SEQUENCE [LARGE SCALE GENOMIC DNA]</scope>
    <source>
        <strain evidence="3">cv. AL8/78</strain>
    </source>
</reference>
<sequence length="97" mass="10872">CRFHPPPAAALEDGMLQGLGDDDDVRAPLPVRRETLYGDTPMIVTRPNATVAFRNFEEEARQSAWDSEQNATSSSRDNLASLYRPPFDLMFNGPFDK</sequence>
<protein>
    <submittedName>
        <fullName evidence="2">Uncharacterized protein</fullName>
    </submittedName>
</protein>